<dbReference type="InterPro" id="IPR036034">
    <property type="entry name" value="PDZ_sf"/>
</dbReference>
<gene>
    <name evidence="3" type="ORF">HHI36_015814</name>
</gene>
<dbReference type="Gene3D" id="1.20.58.900">
    <property type="match status" value="1"/>
</dbReference>
<protein>
    <recommendedName>
        <fullName evidence="5">PDZ domain-containing protein</fullName>
    </recommendedName>
</protein>
<dbReference type="SUPFAM" id="SSF50156">
    <property type="entry name" value="PDZ domain-like"/>
    <property type="match status" value="1"/>
</dbReference>
<reference evidence="3 4" key="1">
    <citation type="journal article" date="2021" name="BMC Biol.">
        <title>Horizontally acquired antibacterial genes associated with adaptive radiation of ladybird beetles.</title>
        <authorList>
            <person name="Li H.S."/>
            <person name="Tang X.F."/>
            <person name="Huang Y.H."/>
            <person name="Xu Z.Y."/>
            <person name="Chen M.L."/>
            <person name="Du X.Y."/>
            <person name="Qiu B.Y."/>
            <person name="Chen P.T."/>
            <person name="Zhang W."/>
            <person name="Slipinski A."/>
            <person name="Escalona H.E."/>
            <person name="Waterhouse R.M."/>
            <person name="Zwick A."/>
            <person name="Pang H."/>
        </authorList>
    </citation>
    <scope>NUCLEOTIDE SEQUENCE [LARGE SCALE GENOMIC DNA]</scope>
    <source>
        <strain evidence="3">SYSU2018</strain>
    </source>
</reference>
<dbReference type="InterPro" id="IPR001478">
    <property type="entry name" value="PDZ"/>
</dbReference>
<dbReference type="InterPro" id="IPR011993">
    <property type="entry name" value="PH-like_dom_sf"/>
</dbReference>
<dbReference type="InterPro" id="IPR041489">
    <property type="entry name" value="PDZ_6"/>
</dbReference>
<dbReference type="Gene3D" id="2.30.29.30">
    <property type="entry name" value="Pleckstrin-homology domain (PH domain)/Phosphotyrosine-binding domain (PTB)"/>
    <property type="match status" value="1"/>
</dbReference>
<evidence type="ECO:0000313" key="4">
    <source>
        <dbReference type="Proteomes" id="UP001516400"/>
    </source>
</evidence>
<comment type="caution">
    <text evidence="3">The sequence shown here is derived from an EMBL/GenBank/DDBJ whole genome shotgun (WGS) entry which is preliminary data.</text>
</comment>
<dbReference type="PANTHER" id="PTHR46753:SF3">
    <property type="entry name" value="PDZ DOMAIN-CONTAINING PROTEIN"/>
    <property type="match status" value="1"/>
</dbReference>
<evidence type="ECO:0000259" key="2">
    <source>
        <dbReference type="PROSITE" id="PS50826"/>
    </source>
</evidence>
<dbReference type="CDD" id="cd17682">
    <property type="entry name" value="RUN_RUFY4_like"/>
    <property type="match status" value="1"/>
</dbReference>
<dbReference type="Pfam" id="PF17820">
    <property type="entry name" value="PDZ_6"/>
    <property type="match status" value="1"/>
</dbReference>
<keyword evidence="4" id="KW-1185">Reference proteome</keyword>
<dbReference type="EMBL" id="JABFTP020000062">
    <property type="protein sequence ID" value="KAL3274426.1"/>
    <property type="molecule type" value="Genomic_DNA"/>
</dbReference>
<dbReference type="PROSITE" id="PS50106">
    <property type="entry name" value="PDZ"/>
    <property type="match status" value="1"/>
</dbReference>
<dbReference type="Pfam" id="PF00640">
    <property type="entry name" value="PID"/>
    <property type="match status" value="1"/>
</dbReference>
<dbReference type="InterPro" id="IPR037213">
    <property type="entry name" value="Run_dom_sf"/>
</dbReference>
<organism evidence="3 4">
    <name type="scientific">Cryptolaemus montrouzieri</name>
    <dbReference type="NCBI Taxonomy" id="559131"/>
    <lineage>
        <taxon>Eukaryota</taxon>
        <taxon>Metazoa</taxon>
        <taxon>Ecdysozoa</taxon>
        <taxon>Arthropoda</taxon>
        <taxon>Hexapoda</taxon>
        <taxon>Insecta</taxon>
        <taxon>Pterygota</taxon>
        <taxon>Neoptera</taxon>
        <taxon>Endopterygota</taxon>
        <taxon>Coleoptera</taxon>
        <taxon>Polyphaga</taxon>
        <taxon>Cucujiformia</taxon>
        <taxon>Coccinelloidea</taxon>
        <taxon>Coccinellidae</taxon>
        <taxon>Scymninae</taxon>
        <taxon>Scymnini</taxon>
        <taxon>Cryptolaemus</taxon>
    </lineage>
</organism>
<dbReference type="Proteomes" id="UP001516400">
    <property type="component" value="Unassembled WGS sequence"/>
</dbReference>
<proteinExistence type="predicted"/>
<sequence>MSVTDSAIKDLKACTHKFLKEKSGKIDDNHRYLSSFCQKLENIFYTGLKNATKYFTKGEEPYDWMLEISRDKNWKFSFHYVNSLYEIQRNTYLKSKLGKFRLLLRYCLVYKCLQVPVDYLLKNKKSCKYYQENSILGDEILSEILLSVFLQCGTIKFELDLSNTYFLETTWLLPDVLNVELVPSESLGISVTFSDEKAVVVKVDPHGVAAECGKIEVGDILESINGIRVDSSSRGKLNCLVRKQKSPFVLTIIKALKESSDNTLFIPLRKYLLDVNLDILSIQSKRKMVENEDDSKETVRDGFRCIFITSIRLGMEGDCRQIDRTIRDIMKYKYHIGEKQVPRYNKHVYIQLGELAVKIVDPETGKIMFSHAYMDISSCGPSSMYYDYFGYMKGNDKNDPGFFTCFIFYNNNKEDLDLILCSIGQGFKRTTFAV</sequence>
<dbReference type="PANTHER" id="PTHR46753">
    <property type="entry name" value="FYVE AND COILED-COIL DOMAIN-CONTAINING PROTEIN 1"/>
    <property type="match status" value="1"/>
</dbReference>
<dbReference type="Pfam" id="PF02759">
    <property type="entry name" value="RUN"/>
    <property type="match status" value="1"/>
</dbReference>
<dbReference type="InterPro" id="IPR004012">
    <property type="entry name" value="Run_dom"/>
</dbReference>
<accession>A0ABD2N6K7</accession>
<dbReference type="AlphaFoldDB" id="A0ABD2N6K7"/>
<dbReference type="PROSITE" id="PS50826">
    <property type="entry name" value="RUN"/>
    <property type="match status" value="1"/>
</dbReference>
<dbReference type="CDD" id="cd00136">
    <property type="entry name" value="PDZ_canonical"/>
    <property type="match status" value="1"/>
</dbReference>
<dbReference type="Gene3D" id="2.30.42.10">
    <property type="match status" value="1"/>
</dbReference>
<feature type="domain" description="PDZ" evidence="1">
    <location>
        <begin position="176"/>
        <end position="256"/>
    </location>
</feature>
<evidence type="ECO:0000313" key="3">
    <source>
        <dbReference type="EMBL" id="KAL3274426.1"/>
    </source>
</evidence>
<dbReference type="SUPFAM" id="SSF50729">
    <property type="entry name" value="PH domain-like"/>
    <property type="match status" value="1"/>
</dbReference>
<dbReference type="InterPro" id="IPR006020">
    <property type="entry name" value="PTB/PI_dom"/>
</dbReference>
<dbReference type="SUPFAM" id="SSF140741">
    <property type="entry name" value="RUN domain-like"/>
    <property type="match status" value="1"/>
</dbReference>
<evidence type="ECO:0008006" key="5">
    <source>
        <dbReference type="Google" id="ProtNLM"/>
    </source>
</evidence>
<evidence type="ECO:0000259" key="1">
    <source>
        <dbReference type="PROSITE" id="PS50106"/>
    </source>
</evidence>
<dbReference type="SMART" id="SM00228">
    <property type="entry name" value="PDZ"/>
    <property type="match status" value="1"/>
</dbReference>
<feature type="domain" description="RUN" evidence="2">
    <location>
        <begin position="27"/>
        <end position="164"/>
    </location>
</feature>
<name>A0ABD2N6K7_9CUCU</name>